<keyword evidence="2" id="KW-1185">Reference proteome</keyword>
<dbReference type="RefSeq" id="WP_072598165.1">
    <property type="nucleotide sequence ID" value="NZ_CP018221.1"/>
</dbReference>
<dbReference type="OrthoDB" id="2284173at2"/>
<dbReference type="KEGG" id="sphj:BSL82_15405"/>
<evidence type="ECO:0000313" key="2">
    <source>
        <dbReference type="Proteomes" id="UP000182063"/>
    </source>
</evidence>
<dbReference type="AlphaFoldDB" id="A0A1L3ZXZ1"/>
<name>A0A1L3ZXZ1_9SPHN</name>
<organism evidence="1 2">
    <name type="scientific">Tardibacter chloracetimidivorans</name>
    <dbReference type="NCBI Taxonomy" id="1921510"/>
    <lineage>
        <taxon>Bacteria</taxon>
        <taxon>Pseudomonadati</taxon>
        <taxon>Pseudomonadota</taxon>
        <taxon>Alphaproteobacteria</taxon>
        <taxon>Sphingomonadales</taxon>
        <taxon>Sphingomonadaceae</taxon>
        <taxon>Tardibacter</taxon>
    </lineage>
</organism>
<accession>A0A1L3ZXZ1</accession>
<protein>
    <submittedName>
        <fullName evidence="1">Uncharacterized protein</fullName>
    </submittedName>
</protein>
<dbReference type="Proteomes" id="UP000182063">
    <property type="component" value="Chromosome"/>
</dbReference>
<gene>
    <name evidence="1" type="ORF">BSL82_15405</name>
</gene>
<sequence>MNSSVFEIVTQEYAGLGDRCSELELQQARRALALLKNAIGPEGILELLGTQLEEGNEFWRKALTVSNGALVPATVEIRVKGMSAAQFGDWFKSALNVQEKLISANPEHYRIQWNVSPSEDPEGFGIISVTEALGGILTKFDIKWGGTELVSLPLDPEFPRRVLGSLRLEDGSEIGQLMHQFRDYDGGMVARLCILLPKGVPEHVLANHREHLIVEWSNWFERAAAELGS</sequence>
<reference evidence="2" key="1">
    <citation type="submission" date="2016-11" db="EMBL/GenBank/DDBJ databases">
        <title>Complete Genome Sequence of alachlor-degrading Sphingomonas sp. strain JJ-A5.</title>
        <authorList>
            <person name="Lee H."/>
            <person name="Ka J.-O."/>
        </authorList>
    </citation>
    <scope>NUCLEOTIDE SEQUENCE [LARGE SCALE GENOMIC DNA]</scope>
    <source>
        <strain evidence="2">JJ-A5</strain>
    </source>
</reference>
<proteinExistence type="predicted"/>
<evidence type="ECO:0000313" key="1">
    <source>
        <dbReference type="EMBL" id="API60498.1"/>
    </source>
</evidence>
<dbReference type="EMBL" id="CP018221">
    <property type="protein sequence ID" value="API60498.1"/>
    <property type="molecule type" value="Genomic_DNA"/>
</dbReference>